<gene>
    <name evidence="1" type="ORF">JG688_00008144</name>
</gene>
<comment type="caution">
    <text evidence="1">The sequence shown here is derived from an EMBL/GenBank/DDBJ whole genome shotgun (WGS) entry which is preliminary data.</text>
</comment>
<sequence length="64" mass="7172">MGMSRSYVMEITTEVVRVLNMTSSDVISFPRSRWGWDAVEAKFASRHGYPGIVSDCNICSVVEL</sequence>
<evidence type="ECO:0000313" key="2">
    <source>
        <dbReference type="Proteomes" id="UP000709295"/>
    </source>
</evidence>
<dbReference type="AlphaFoldDB" id="A0A8J5M442"/>
<dbReference type="Proteomes" id="UP000709295">
    <property type="component" value="Unassembled WGS sequence"/>
</dbReference>
<name>A0A8J5M442_9STRA</name>
<evidence type="ECO:0000313" key="1">
    <source>
        <dbReference type="EMBL" id="KAG6963447.1"/>
    </source>
</evidence>
<reference evidence="1" key="1">
    <citation type="submission" date="2021-01" db="EMBL/GenBank/DDBJ databases">
        <title>Phytophthora aleatoria, a newly-described species from Pinus radiata is distinct from Phytophthora cactorum isolates based on comparative genomics.</title>
        <authorList>
            <person name="Mcdougal R."/>
            <person name="Panda P."/>
            <person name="Williams N."/>
            <person name="Studholme D.J."/>
        </authorList>
    </citation>
    <scope>NUCLEOTIDE SEQUENCE</scope>
    <source>
        <strain evidence="1">NZFS 4037</strain>
    </source>
</reference>
<keyword evidence="2" id="KW-1185">Reference proteome</keyword>
<proteinExistence type="predicted"/>
<accession>A0A8J5M442</accession>
<dbReference type="EMBL" id="JAENGY010000418">
    <property type="protein sequence ID" value="KAG6963447.1"/>
    <property type="molecule type" value="Genomic_DNA"/>
</dbReference>
<protein>
    <submittedName>
        <fullName evidence="1">Uncharacterized protein</fullName>
    </submittedName>
</protein>
<organism evidence="1 2">
    <name type="scientific">Phytophthora aleatoria</name>
    <dbReference type="NCBI Taxonomy" id="2496075"/>
    <lineage>
        <taxon>Eukaryota</taxon>
        <taxon>Sar</taxon>
        <taxon>Stramenopiles</taxon>
        <taxon>Oomycota</taxon>
        <taxon>Peronosporomycetes</taxon>
        <taxon>Peronosporales</taxon>
        <taxon>Peronosporaceae</taxon>
        <taxon>Phytophthora</taxon>
    </lineage>
</organism>